<dbReference type="Pfam" id="PF02367">
    <property type="entry name" value="TsaE"/>
    <property type="match status" value="1"/>
</dbReference>
<keyword evidence="12" id="KW-1185">Reference proteome</keyword>
<dbReference type="PANTHER" id="PTHR33540">
    <property type="entry name" value="TRNA THREONYLCARBAMOYLADENOSINE BIOSYNTHESIS PROTEIN TSAE"/>
    <property type="match status" value="1"/>
</dbReference>
<dbReference type="AlphaFoldDB" id="A0A1H8A6D5"/>
<dbReference type="OrthoDB" id="9815896at2"/>
<evidence type="ECO:0000256" key="6">
    <source>
        <dbReference type="ARBA" id="ARBA00022723"/>
    </source>
</evidence>
<dbReference type="PANTHER" id="PTHR33540:SF2">
    <property type="entry name" value="TRNA THREONYLCARBAMOYLADENOSINE BIOSYNTHESIS PROTEIN TSAE"/>
    <property type="match status" value="1"/>
</dbReference>
<evidence type="ECO:0000256" key="3">
    <source>
        <dbReference type="ARBA" id="ARBA00019010"/>
    </source>
</evidence>
<dbReference type="Proteomes" id="UP000199158">
    <property type="component" value="Unassembled WGS sequence"/>
</dbReference>
<evidence type="ECO:0000256" key="9">
    <source>
        <dbReference type="ARBA" id="ARBA00022842"/>
    </source>
</evidence>
<dbReference type="EMBL" id="FOCG01000001">
    <property type="protein sequence ID" value="SEM66123.1"/>
    <property type="molecule type" value="Genomic_DNA"/>
</dbReference>
<evidence type="ECO:0000313" key="11">
    <source>
        <dbReference type="EMBL" id="SEM66123.1"/>
    </source>
</evidence>
<proteinExistence type="inferred from homology"/>
<protein>
    <recommendedName>
        <fullName evidence="3">tRNA threonylcarbamoyladenosine biosynthesis protein TsaE</fullName>
    </recommendedName>
    <alternativeName>
        <fullName evidence="10">t(6)A37 threonylcarbamoyladenosine biosynthesis protein TsaE</fullName>
    </alternativeName>
</protein>
<organism evidence="11 12">
    <name type="scientific">Hydrogenoanaerobacterium saccharovorans</name>
    <dbReference type="NCBI Taxonomy" id="474960"/>
    <lineage>
        <taxon>Bacteria</taxon>
        <taxon>Bacillati</taxon>
        <taxon>Bacillota</taxon>
        <taxon>Clostridia</taxon>
        <taxon>Eubacteriales</taxon>
        <taxon>Oscillospiraceae</taxon>
        <taxon>Hydrogenoanaerobacterium</taxon>
    </lineage>
</organism>
<evidence type="ECO:0000313" key="12">
    <source>
        <dbReference type="Proteomes" id="UP000199158"/>
    </source>
</evidence>
<dbReference type="GO" id="GO:0005737">
    <property type="term" value="C:cytoplasm"/>
    <property type="evidence" value="ECO:0007669"/>
    <property type="project" value="UniProtKB-SubCell"/>
</dbReference>
<keyword evidence="5" id="KW-0819">tRNA processing</keyword>
<reference evidence="11 12" key="1">
    <citation type="submission" date="2016-10" db="EMBL/GenBank/DDBJ databases">
        <authorList>
            <person name="de Groot N.N."/>
        </authorList>
    </citation>
    <scope>NUCLEOTIDE SEQUENCE [LARGE SCALE GENOMIC DNA]</scope>
    <source>
        <strain evidence="11 12">CGMCC 1.5070</strain>
    </source>
</reference>
<evidence type="ECO:0000256" key="8">
    <source>
        <dbReference type="ARBA" id="ARBA00022840"/>
    </source>
</evidence>
<dbReference type="NCBIfam" id="TIGR00150">
    <property type="entry name" value="T6A_YjeE"/>
    <property type="match status" value="1"/>
</dbReference>
<name>A0A1H8A6D5_9FIRM</name>
<keyword evidence="9" id="KW-0460">Magnesium</keyword>
<dbReference type="SUPFAM" id="SSF52540">
    <property type="entry name" value="P-loop containing nucleoside triphosphate hydrolases"/>
    <property type="match status" value="1"/>
</dbReference>
<accession>A0A1H8A6D5</accession>
<evidence type="ECO:0000256" key="5">
    <source>
        <dbReference type="ARBA" id="ARBA00022694"/>
    </source>
</evidence>
<keyword evidence="6" id="KW-0479">Metal-binding</keyword>
<sequence length="141" mass="15562">MLTYQSTSAPQTEALARDLAEKLRPDDVLAFRGGLGAGKTTFVRGLAAGLGDSSEVSSPTFAIVHEYRCTPKLYHFDMYRITSIDDLYSTGFFDYLETGAILAIEWSEMIDDALPENTTFITITAGEGDKRTICIEGDERF</sequence>
<dbReference type="GO" id="GO:0005524">
    <property type="term" value="F:ATP binding"/>
    <property type="evidence" value="ECO:0007669"/>
    <property type="project" value="UniProtKB-KW"/>
</dbReference>
<dbReference type="GO" id="GO:0046872">
    <property type="term" value="F:metal ion binding"/>
    <property type="evidence" value="ECO:0007669"/>
    <property type="project" value="UniProtKB-KW"/>
</dbReference>
<keyword evidence="8" id="KW-0067">ATP-binding</keyword>
<dbReference type="InterPro" id="IPR003442">
    <property type="entry name" value="T6A_TsaE"/>
</dbReference>
<dbReference type="Gene3D" id="3.40.50.300">
    <property type="entry name" value="P-loop containing nucleotide triphosphate hydrolases"/>
    <property type="match status" value="1"/>
</dbReference>
<keyword evidence="4" id="KW-0963">Cytoplasm</keyword>
<keyword evidence="7" id="KW-0547">Nucleotide-binding</keyword>
<evidence type="ECO:0000256" key="2">
    <source>
        <dbReference type="ARBA" id="ARBA00007599"/>
    </source>
</evidence>
<comment type="subcellular location">
    <subcellularLocation>
        <location evidence="1">Cytoplasm</location>
    </subcellularLocation>
</comment>
<dbReference type="GO" id="GO:0002949">
    <property type="term" value="P:tRNA threonylcarbamoyladenosine modification"/>
    <property type="evidence" value="ECO:0007669"/>
    <property type="project" value="InterPro"/>
</dbReference>
<evidence type="ECO:0000256" key="10">
    <source>
        <dbReference type="ARBA" id="ARBA00032441"/>
    </source>
</evidence>
<dbReference type="RefSeq" id="WP_092752510.1">
    <property type="nucleotide sequence ID" value="NZ_FOCG01000001.1"/>
</dbReference>
<gene>
    <name evidence="11" type="ORF">SAMN05216180_1141</name>
</gene>
<evidence type="ECO:0000256" key="1">
    <source>
        <dbReference type="ARBA" id="ARBA00004496"/>
    </source>
</evidence>
<dbReference type="STRING" id="474960.SAMN05216180_1141"/>
<evidence type="ECO:0000256" key="7">
    <source>
        <dbReference type="ARBA" id="ARBA00022741"/>
    </source>
</evidence>
<comment type="similarity">
    <text evidence="2">Belongs to the TsaE family.</text>
</comment>
<evidence type="ECO:0000256" key="4">
    <source>
        <dbReference type="ARBA" id="ARBA00022490"/>
    </source>
</evidence>
<dbReference type="InterPro" id="IPR027417">
    <property type="entry name" value="P-loop_NTPase"/>
</dbReference>